<feature type="transmembrane region" description="Helical" evidence="10">
    <location>
        <begin position="223"/>
        <end position="247"/>
    </location>
</feature>
<dbReference type="InterPro" id="IPR006153">
    <property type="entry name" value="Cation/H_exchanger_TM"/>
</dbReference>
<keyword evidence="7" id="KW-0406">Ion transport</keyword>
<dbReference type="PANTHER" id="PTHR10110:SF86">
    <property type="entry name" value="SODIUM_HYDROGEN EXCHANGER 7"/>
    <property type="match status" value="1"/>
</dbReference>
<dbReference type="Gene3D" id="6.10.140.1330">
    <property type="match status" value="1"/>
</dbReference>
<evidence type="ECO:0000256" key="5">
    <source>
        <dbReference type="ARBA" id="ARBA00022989"/>
    </source>
</evidence>
<comment type="subcellular location">
    <subcellularLocation>
        <location evidence="1">Cell membrane</location>
        <topology evidence="1">Multi-pass membrane protein</topology>
    </subcellularLocation>
</comment>
<evidence type="ECO:0000259" key="11">
    <source>
        <dbReference type="Pfam" id="PF00999"/>
    </source>
</evidence>
<evidence type="ECO:0000256" key="10">
    <source>
        <dbReference type="SAM" id="Phobius"/>
    </source>
</evidence>
<protein>
    <submittedName>
        <fullName evidence="12">Monovalent cation:H+ antiporter CPA1 family</fullName>
    </submittedName>
</protein>
<dbReference type="InterPro" id="IPR018422">
    <property type="entry name" value="Cation/H_exchanger_CPA1"/>
</dbReference>
<dbReference type="GO" id="GO:0015385">
    <property type="term" value="F:sodium:proton antiporter activity"/>
    <property type="evidence" value="ECO:0007669"/>
    <property type="project" value="InterPro"/>
</dbReference>
<dbReference type="InterPro" id="IPR004705">
    <property type="entry name" value="Cation/H_exchanger_CPA1_bac"/>
</dbReference>
<keyword evidence="3" id="KW-1003">Cell membrane</keyword>
<feature type="transmembrane region" description="Helical" evidence="10">
    <location>
        <begin position="397"/>
        <end position="415"/>
    </location>
</feature>
<dbReference type="PANTHER" id="PTHR10110">
    <property type="entry name" value="SODIUM/HYDROGEN EXCHANGER"/>
    <property type="match status" value="1"/>
</dbReference>
<comment type="caution">
    <text evidence="12">The sequence shown here is derived from an EMBL/GenBank/DDBJ whole genome shotgun (WGS) entry which is preliminary data.</text>
</comment>
<feature type="transmembrane region" description="Helical" evidence="10">
    <location>
        <begin position="83"/>
        <end position="106"/>
    </location>
</feature>
<dbReference type="AlphaFoldDB" id="A0A5J4RLA0"/>
<dbReference type="EMBL" id="SNRY01001058">
    <property type="protein sequence ID" value="KAA6333893.1"/>
    <property type="molecule type" value="Genomic_DNA"/>
</dbReference>
<dbReference type="GO" id="GO:0005886">
    <property type="term" value="C:plasma membrane"/>
    <property type="evidence" value="ECO:0007669"/>
    <property type="project" value="UniProtKB-SubCell"/>
</dbReference>
<evidence type="ECO:0000256" key="7">
    <source>
        <dbReference type="ARBA" id="ARBA00023065"/>
    </source>
</evidence>
<gene>
    <name evidence="12" type="ORF">EZS27_017739</name>
</gene>
<dbReference type="GO" id="GO:0098719">
    <property type="term" value="P:sodium ion import across plasma membrane"/>
    <property type="evidence" value="ECO:0007669"/>
    <property type="project" value="TreeGrafter"/>
</dbReference>
<feature type="non-terminal residue" evidence="12">
    <location>
        <position position="416"/>
    </location>
</feature>
<keyword evidence="4 10" id="KW-0812">Transmembrane</keyword>
<keyword evidence="2" id="KW-0813">Transport</keyword>
<evidence type="ECO:0000256" key="9">
    <source>
        <dbReference type="ARBA" id="ARBA00023201"/>
    </source>
</evidence>
<organism evidence="12">
    <name type="scientific">termite gut metagenome</name>
    <dbReference type="NCBI Taxonomy" id="433724"/>
    <lineage>
        <taxon>unclassified sequences</taxon>
        <taxon>metagenomes</taxon>
        <taxon>organismal metagenomes</taxon>
    </lineage>
</organism>
<evidence type="ECO:0000256" key="4">
    <source>
        <dbReference type="ARBA" id="ARBA00022692"/>
    </source>
</evidence>
<feature type="transmembrane region" description="Helical" evidence="10">
    <location>
        <begin position="268"/>
        <end position="285"/>
    </location>
</feature>
<dbReference type="Pfam" id="PF00999">
    <property type="entry name" value="Na_H_Exchanger"/>
    <property type="match status" value="1"/>
</dbReference>
<evidence type="ECO:0000256" key="2">
    <source>
        <dbReference type="ARBA" id="ARBA00022448"/>
    </source>
</evidence>
<sequence length="416" mass="45424">MEVYSVVITLLAVAVGLSPVAVKMRLPYPILLLIAGIAVGFIPGFHRISINPEVVFLLFLPPMLYDAAYNIPFKDFKTNLPTISLLAVTLVFITTVGIAVVAHYCIAGMAWPLAFVLGAILSPPDAIAAAGVTRGLGLSHRTSAILEGESLVNDASALVAFRFAVATVAGTTFIPWKAGMMFLLALVGGLFVGWVIWFIFIYIVKRKWMDGNVTVTLNLMLPFVAYLLAEEVHVSGVIAVVTTGLIVARHKDKFSKQTVIQSKSVWDTTIFILGGLVFILIGLEFPHVLKSITPDTILPLIGCAFLIFFVALLIRMAIIFWHKQEVDKRIAAFTHIRKRRPVLRKMDNPMKHLEPLSFKDCFIIGWSGMRGIVSLAAALSLPLLMADGTAFPLRDTIIFLTVAVVIIMLTVQGLGL</sequence>
<keyword evidence="8 10" id="KW-0472">Membrane</keyword>
<evidence type="ECO:0000313" key="12">
    <source>
        <dbReference type="EMBL" id="KAA6333893.1"/>
    </source>
</evidence>
<feature type="transmembrane region" description="Helical" evidence="10">
    <location>
        <begin position="113"/>
        <end position="135"/>
    </location>
</feature>
<dbReference type="GO" id="GO:0015386">
    <property type="term" value="F:potassium:proton antiporter activity"/>
    <property type="evidence" value="ECO:0007669"/>
    <property type="project" value="TreeGrafter"/>
</dbReference>
<keyword evidence="9" id="KW-0739">Sodium transport</keyword>
<feature type="transmembrane region" description="Helical" evidence="10">
    <location>
        <begin position="297"/>
        <end position="321"/>
    </location>
</feature>
<proteinExistence type="predicted"/>
<keyword evidence="5 10" id="KW-1133">Transmembrane helix</keyword>
<dbReference type="GO" id="GO:0051453">
    <property type="term" value="P:regulation of intracellular pH"/>
    <property type="evidence" value="ECO:0007669"/>
    <property type="project" value="TreeGrafter"/>
</dbReference>
<feature type="domain" description="Cation/H+ exchanger transmembrane" evidence="11">
    <location>
        <begin position="13"/>
        <end position="415"/>
    </location>
</feature>
<feature type="transmembrane region" description="Helical" evidence="10">
    <location>
        <begin position="26"/>
        <end position="42"/>
    </location>
</feature>
<reference evidence="12" key="1">
    <citation type="submission" date="2019-03" db="EMBL/GenBank/DDBJ databases">
        <title>Single cell metagenomics reveals metabolic interactions within the superorganism composed of flagellate Streblomastix strix and complex community of Bacteroidetes bacteria on its surface.</title>
        <authorList>
            <person name="Treitli S.C."/>
            <person name="Kolisko M."/>
            <person name="Husnik F."/>
            <person name="Keeling P."/>
            <person name="Hampl V."/>
        </authorList>
    </citation>
    <scope>NUCLEOTIDE SEQUENCE</scope>
    <source>
        <strain evidence="12">STM</strain>
    </source>
</reference>
<dbReference type="NCBIfam" id="TIGR00831">
    <property type="entry name" value="a_cpa1"/>
    <property type="match status" value="1"/>
</dbReference>
<keyword evidence="6" id="KW-0915">Sodium</keyword>
<name>A0A5J4RLA0_9ZZZZ</name>
<accession>A0A5J4RLA0</accession>
<evidence type="ECO:0000256" key="8">
    <source>
        <dbReference type="ARBA" id="ARBA00023136"/>
    </source>
</evidence>
<feature type="transmembrane region" description="Helical" evidence="10">
    <location>
        <begin position="181"/>
        <end position="203"/>
    </location>
</feature>
<feature type="transmembrane region" description="Helical" evidence="10">
    <location>
        <begin position="361"/>
        <end position="385"/>
    </location>
</feature>
<evidence type="ECO:0000256" key="6">
    <source>
        <dbReference type="ARBA" id="ARBA00023053"/>
    </source>
</evidence>
<evidence type="ECO:0000256" key="3">
    <source>
        <dbReference type="ARBA" id="ARBA00022475"/>
    </source>
</evidence>
<evidence type="ECO:0000256" key="1">
    <source>
        <dbReference type="ARBA" id="ARBA00004651"/>
    </source>
</evidence>